<protein>
    <submittedName>
        <fullName evidence="2">Transcriptional regulator, AraC family</fullName>
    </submittedName>
</protein>
<proteinExistence type="predicted"/>
<dbReference type="PANTHER" id="PTHR43130">
    <property type="entry name" value="ARAC-FAMILY TRANSCRIPTIONAL REGULATOR"/>
    <property type="match status" value="1"/>
</dbReference>
<dbReference type="Proteomes" id="UP000002425">
    <property type="component" value="Chromosome"/>
</dbReference>
<dbReference type="HOGENOM" id="CLU_000445_44_1_6"/>
<feature type="domain" description="DJ-1/PfpI" evidence="1">
    <location>
        <begin position="6"/>
        <end position="172"/>
    </location>
</feature>
<dbReference type="InterPro" id="IPR002818">
    <property type="entry name" value="DJ-1/PfpI"/>
</dbReference>
<dbReference type="STRING" id="335284.Pcryo_1334"/>
<accession>Q1QB38</accession>
<dbReference type="EMBL" id="CP000323">
    <property type="protein sequence ID" value="ABE75115.1"/>
    <property type="molecule type" value="Genomic_DNA"/>
</dbReference>
<dbReference type="eggNOG" id="COG4977">
    <property type="taxonomic scope" value="Bacteria"/>
</dbReference>
<gene>
    <name evidence="2" type="ordered locus">Pcryo_1334</name>
</gene>
<evidence type="ECO:0000313" key="2">
    <source>
        <dbReference type="EMBL" id="ABE75115.1"/>
    </source>
</evidence>
<dbReference type="GO" id="GO:0006355">
    <property type="term" value="P:regulation of DNA-templated transcription"/>
    <property type="evidence" value="ECO:0007669"/>
    <property type="project" value="TreeGrafter"/>
</dbReference>
<dbReference type="InterPro" id="IPR052158">
    <property type="entry name" value="INH-QAR"/>
</dbReference>
<dbReference type="AlphaFoldDB" id="Q1QB38"/>
<dbReference type="Pfam" id="PF01965">
    <property type="entry name" value="DJ-1_PfpI"/>
    <property type="match status" value="1"/>
</dbReference>
<dbReference type="SUPFAM" id="SSF52317">
    <property type="entry name" value="Class I glutamine amidotransferase-like"/>
    <property type="match status" value="1"/>
</dbReference>
<reference evidence="2" key="1">
    <citation type="submission" date="2006-03" db="EMBL/GenBank/DDBJ databases">
        <title>Complete sequence of chromosome of Psychrobacter cryohalolentis K5.</title>
        <authorList>
            <consortium name="US DOE Joint Genome Institute"/>
            <person name="Copeland A."/>
            <person name="Lucas S."/>
            <person name="Lapidus A."/>
            <person name="Barry K."/>
            <person name="Detter J.C."/>
            <person name="Glavina del Rio T."/>
            <person name="Hammon N."/>
            <person name="Israni S."/>
            <person name="Dalin E."/>
            <person name="Tice H."/>
            <person name="Pitluck S."/>
            <person name="Brettin T."/>
            <person name="Bruce D."/>
            <person name="Han C."/>
            <person name="Tapia R."/>
            <person name="Sims D.R."/>
            <person name="Gilna P."/>
            <person name="Schmutz J."/>
            <person name="Larimer F."/>
            <person name="Land M."/>
            <person name="Hauser L."/>
            <person name="Kyrpides N."/>
            <person name="Kim E."/>
            <person name="Richardson P."/>
        </authorList>
    </citation>
    <scope>NUCLEOTIDE SEQUENCE</scope>
    <source>
        <strain evidence="2">K5</strain>
    </source>
</reference>
<evidence type="ECO:0000313" key="3">
    <source>
        <dbReference type="Proteomes" id="UP000002425"/>
    </source>
</evidence>
<dbReference type="RefSeq" id="WP_011513667.1">
    <property type="nucleotide sequence ID" value="NC_007969.1"/>
</dbReference>
<dbReference type="CDD" id="cd03139">
    <property type="entry name" value="GATase1_PfpI_2"/>
    <property type="match status" value="1"/>
</dbReference>
<dbReference type="PANTHER" id="PTHR43130:SF14">
    <property type="entry name" value="DJ-1_PFPI DOMAIN-CONTAINING PROTEIN"/>
    <property type="match status" value="1"/>
</dbReference>
<keyword evidence="3" id="KW-1185">Reference proteome</keyword>
<evidence type="ECO:0000259" key="1">
    <source>
        <dbReference type="Pfam" id="PF01965"/>
    </source>
</evidence>
<organism evidence="2 3">
    <name type="scientific">Psychrobacter cryohalolentis (strain ATCC BAA-1226 / DSM 17306 / VKM B-2378 / K5)</name>
    <dbReference type="NCBI Taxonomy" id="335284"/>
    <lineage>
        <taxon>Bacteria</taxon>
        <taxon>Pseudomonadati</taxon>
        <taxon>Pseudomonadota</taxon>
        <taxon>Gammaproteobacteria</taxon>
        <taxon>Moraxellales</taxon>
        <taxon>Moraxellaceae</taxon>
        <taxon>Psychrobacter</taxon>
    </lineage>
</organism>
<dbReference type="Gene3D" id="3.40.50.880">
    <property type="match status" value="1"/>
</dbReference>
<sequence length="199" mass="21512">MTSIRTVGILLFNEVEVLDFAGPFEVFSLAENDSSDKHFDVITIAEHQAPISARNGLTVIPDYSFDNHPTIDVLVIPGGYGAEKIEINNPVVIDWIISQAKITELTLSVCTGALLLAKAGLLAGKSATTHWMDLDNLASYPNIEVIANTRFVDASDETAKLVTSAGISAGIHASLYCVKKLLDSQTMQTTARRMEFDIG</sequence>
<dbReference type="InterPro" id="IPR029062">
    <property type="entry name" value="Class_I_gatase-like"/>
</dbReference>
<dbReference type="KEGG" id="pcr:Pcryo_1334"/>
<name>Q1QB38_PSYCK</name>